<protein>
    <recommendedName>
        <fullName evidence="2">Conserved oligomeric Golgi complex subunit 5</fullName>
    </recommendedName>
</protein>
<evidence type="ECO:0000256" key="5">
    <source>
        <dbReference type="SAM" id="MobiDB-lite"/>
    </source>
</evidence>
<dbReference type="Pfam" id="PF10392">
    <property type="entry name" value="COG5_N"/>
    <property type="match status" value="1"/>
</dbReference>
<dbReference type="Proteomes" id="UP000195602">
    <property type="component" value="Unassembled WGS sequence"/>
</dbReference>
<evidence type="ECO:0000259" key="6">
    <source>
        <dbReference type="Pfam" id="PF10392"/>
    </source>
</evidence>
<dbReference type="GO" id="GO:0000139">
    <property type="term" value="C:Golgi membrane"/>
    <property type="evidence" value="ECO:0007669"/>
    <property type="project" value="UniProtKB-SubCell"/>
</dbReference>
<dbReference type="GO" id="GO:0017119">
    <property type="term" value="C:Golgi transport complex"/>
    <property type="evidence" value="ECO:0007669"/>
    <property type="project" value="InterPro"/>
</dbReference>
<reference evidence="8 9" key="1">
    <citation type="submission" date="2017-04" db="EMBL/GenBank/DDBJ databases">
        <title>Draft genome of the yeast Clavispora lusitaniae type strain CBS 6936.</title>
        <authorList>
            <person name="Durrens P."/>
            <person name="Klopp C."/>
            <person name="Biteau N."/>
            <person name="Fitton-Ouhabi V."/>
            <person name="Dementhon K."/>
            <person name="Accoceberry I."/>
            <person name="Sherman D.J."/>
            <person name="Noel T."/>
        </authorList>
    </citation>
    <scope>NUCLEOTIDE SEQUENCE [LARGE SCALE GENOMIC DNA]</scope>
    <source>
        <strain evidence="8 9">CBS 6936</strain>
    </source>
</reference>
<proteinExistence type="predicted"/>
<dbReference type="EMBL" id="LYUB02000002">
    <property type="protein sequence ID" value="OVF10595.1"/>
    <property type="molecule type" value="Genomic_DNA"/>
</dbReference>
<dbReference type="PANTHER" id="PTHR13228">
    <property type="entry name" value="CONSERVED OLIGOMERIC GOLGI COMPLEX COMPONENT 5"/>
    <property type="match status" value="1"/>
</dbReference>
<dbReference type="InterPro" id="IPR049176">
    <property type="entry name" value="COG5_N"/>
</dbReference>
<feature type="domain" description="Conserved oligomeric Golgi complex subunit 5 helical" evidence="7">
    <location>
        <begin position="176"/>
        <end position="376"/>
    </location>
</feature>
<dbReference type="PANTHER" id="PTHR13228:SF3">
    <property type="entry name" value="CONSERVED OLIGOMERIC GOLGI COMPLEX SUBUNIT 5"/>
    <property type="match status" value="1"/>
</dbReference>
<evidence type="ECO:0000256" key="3">
    <source>
        <dbReference type="ARBA" id="ARBA00023034"/>
    </source>
</evidence>
<dbReference type="Pfam" id="PF20649">
    <property type="entry name" value="COG5_C"/>
    <property type="match status" value="1"/>
</dbReference>
<dbReference type="InterPro" id="IPR048485">
    <property type="entry name" value="COG5_helical"/>
</dbReference>
<name>A0AA91T423_CLALS</name>
<accession>A0AA91T423</accession>
<sequence length="406" mass="44219">MSALEDFEAFTEAEFAPVPFAASLLAATNADDSELDLATAIKRLQFDHTECDRRTRTLAEAHAPALAANFARASGARQLITGALEPRTAHAQRQYQRIEEEVVAPYENATALHAALGRIHATSTVLRQAGFFLVFVQQLHACEDALSGAEPDVRELVRQARLQNQLAKMLERDAPLAGLRMVREYGPLLAARREKFVAQLATQVQGEMAHHTAFHARNDRLLAGVYALFEADRHECAAVLERGLSKSVQVASASLTRSLQSPRTFRTAVADASAAADTFVSTLREVLRGACVYADDAEKEEKDDVLTRADEQGQAGEDNGAAEGRADYGEVYAAFEHSLGDSVDRVYWSRMAYKFKKNLAATMARGGPVARNLRASRGTMEAAVVGPSWARASLLDALALVDQEHP</sequence>
<comment type="caution">
    <text evidence="8">The sequence shown here is derived from an EMBL/GenBank/DDBJ whole genome shotgun (WGS) entry which is preliminary data.</text>
</comment>
<comment type="subcellular location">
    <subcellularLocation>
        <location evidence="1">Golgi apparatus membrane</location>
        <topology evidence="1">Peripheral membrane protein</topology>
    </subcellularLocation>
</comment>
<evidence type="ECO:0000256" key="2">
    <source>
        <dbReference type="ARBA" id="ARBA00020974"/>
    </source>
</evidence>
<organism evidence="8 9">
    <name type="scientific">Clavispora lusitaniae</name>
    <name type="common">Candida lusitaniae</name>
    <dbReference type="NCBI Taxonomy" id="36911"/>
    <lineage>
        <taxon>Eukaryota</taxon>
        <taxon>Fungi</taxon>
        <taxon>Dikarya</taxon>
        <taxon>Ascomycota</taxon>
        <taxon>Saccharomycotina</taxon>
        <taxon>Pichiomycetes</taxon>
        <taxon>Metschnikowiaceae</taxon>
        <taxon>Clavispora</taxon>
    </lineage>
</organism>
<dbReference type="InterPro" id="IPR019465">
    <property type="entry name" value="Cog5"/>
</dbReference>
<evidence type="ECO:0000256" key="4">
    <source>
        <dbReference type="ARBA" id="ARBA00023136"/>
    </source>
</evidence>
<gene>
    <name evidence="8" type="ORF">A9F13_02g04290</name>
</gene>
<evidence type="ECO:0000259" key="7">
    <source>
        <dbReference type="Pfam" id="PF20649"/>
    </source>
</evidence>
<evidence type="ECO:0000313" key="8">
    <source>
        <dbReference type="EMBL" id="OVF10595.1"/>
    </source>
</evidence>
<evidence type="ECO:0000256" key="1">
    <source>
        <dbReference type="ARBA" id="ARBA00004395"/>
    </source>
</evidence>
<dbReference type="KEGG" id="clus:A9F13_02g04290"/>
<dbReference type="AlphaFoldDB" id="A0AA91T423"/>
<keyword evidence="3" id="KW-0333">Golgi apparatus</keyword>
<keyword evidence="4" id="KW-0472">Membrane</keyword>
<dbReference type="GO" id="GO:0006891">
    <property type="term" value="P:intra-Golgi vesicle-mediated transport"/>
    <property type="evidence" value="ECO:0007669"/>
    <property type="project" value="InterPro"/>
</dbReference>
<evidence type="ECO:0000313" key="9">
    <source>
        <dbReference type="Proteomes" id="UP000195602"/>
    </source>
</evidence>
<feature type="region of interest" description="Disordered" evidence="5">
    <location>
        <begin position="302"/>
        <end position="322"/>
    </location>
</feature>
<feature type="domain" description="Conserved oligomeric Golgi complex subunit 5 N-terminal" evidence="6">
    <location>
        <begin position="8"/>
        <end position="139"/>
    </location>
</feature>
<feature type="compositionally biased region" description="Basic and acidic residues" evidence="5">
    <location>
        <begin position="302"/>
        <end position="311"/>
    </location>
</feature>